<protein>
    <submittedName>
        <fullName evidence="1">Uncharacterized protein</fullName>
    </submittedName>
</protein>
<dbReference type="InterPro" id="IPR006460">
    <property type="entry name" value="MIZ1-like_pln"/>
</dbReference>
<dbReference type="EMBL" id="CACTIH010009052">
    <property type="protein sequence ID" value="CAA3021337.1"/>
    <property type="molecule type" value="Genomic_DNA"/>
</dbReference>
<dbReference type="Pfam" id="PF04759">
    <property type="entry name" value="DUF617"/>
    <property type="match status" value="1"/>
</dbReference>
<dbReference type="PANTHER" id="PTHR31696:SF71">
    <property type="entry name" value="PROTEIN MIZU-KUSSEI 1"/>
    <property type="match status" value="1"/>
</dbReference>
<proteinExistence type="predicted"/>
<gene>
    <name evidence="1" type="ORF">OLEA9_A065475</name>
</gene>
<organism evidence="1 2">
    <name type="scientific">Olea europaea subsp. europaea</name>
    <dbReference type="NCBI Taxonomy" id="158383"/>
    <lineage>
        <taxon>Eukaryota</taxon>
        <taxon>Viridiplantae</taxon>
        <taxon>Streptophyta</taxon>
        <taxon>Embryophyta</taxon>
        <taxon>Tracheophyta</taxon>
        <taxon>Spermatophyta</taxon>
        <taxon>Magnoliopsida</taxon>
        <taxon>eudicotyledons</taxon>
        <taxon>Gunneridae</taxon>
        <taxon>Pentapetalae</taxon>
        <taxon>asterids</taxon>
        <taxon>lamiids</taxon>
        <taxon>Lamiales</taxon>
        <taxon>Oleaceae</taxon>
        <taxon>Oleeae</taxon>
        <taxon>Olea</taxon>
    </lineage>
</organism>
<dbReference type="Proteomes" id="UP000594638">
    <property type="component" value="Unassembled WGS sequence"/>
</dbReference>
<keyword evidence="2" id="KW-1185">Reference proteome</keyword>
<dbReference type="PANTHER" id="PTHR31696">
    <property type="entry name" value="PROTEIN MIZU-KUSSEI 1"/>
    <property type="match status" value="1"/>
</dbReference>
<dbReference type="Gramene" id="OE9A065475T1">
    <property type="protein sequence ID" value="OE9A065475C1"/>
    <property type="gene ID" value="OE9A065475"/>
</dbReference>
<name>A0A8S0UTT2_OLEEU</name>
<evidence type="ECO:0000313" key="1">
    <source>
        <dbReference type="EMBL" id="CAA3021337.1"/>
    </source>
</evidence>
<accession>A0A8S0UTT2</accession>
<reference evidence="1 2" key="1">
    <citation type="submission" date="2019-12" db="EMBL/GenBank/DDBJ databases">
        <authorList>
            <person name="Alioto T."/>
            <person name="Alioto T."/>
            <person name="Gomez Garrido J."/>
        </authorList>
    </citation>
    <scope>NUCLEOTIDE SEQUENCE [LARGE SCALE GENOMIC DNA]</scope>
</reference>
<dbReference type="GO" id="GO:0010274">
    <property type="term" value="P:hydrotropism"/>
    <property type="evidence" value="ECO:0007669"/>
    <property type="project" value="InterPro"/>
</dbReference>
<dbReference type="AlphaFoldDB" id="A0A8S0UTT2"/>
<sequence length="122" mass="13490">MNSSKGHLSEEVLREHSTTYAKQPMASNSNSLLMVSSLGRKVIGTLFSYQKGYLSFTYQVDPTSVPMLIIKCVVSTSMLVKKMPSTLVRIALECKKNPTAISWRQMSIACEVVQQANVDNVS</sequence>
<evidence type="ECO:0000313" key="2">
    <source>
        <dbReference type="Proteomes" id="UP000594638"/>
    </source>
</evidence>
<comment type="caution">
    <text evidence="1">The sequence shown here is derived from an EMBL/GenBank/DDBJ whole genome shotgun (WGS) entry which is preliminary data.</text>
</comment>